<comment type="caution">
    <text evidence="2">The sequence shown here is derived from an EMBL/GenBank/DDBJ whole genome shotgun (WGS) entry which is preliminary data.</text>
</comment>
<dbReference type="InterPro" id="IPR003646">
    <property type="entry name" value="SH3-like_bac-type"/>
</dbReference>
<evidence type="ECO:0000313" key="3">
    <source>
        <dbReference type="Proteomes" id="UP000231843"/>
    </source>
</evidence>
<organism evidence="2 3">
    <name type="scientific">Leptospira neocaledonica</name>
    <dbReference type="NCBI Taxonomy" id="2023192"/>
    <lineage>
        <taxon>Bacteria</taxon>
        <taxon>Pseudomonadati</taxon>
        <taxon>Spirochaetota</taxon>
        <taxon>Spirochaetia</taxon>
        <taxon>Leptospirales</taxon>
        <taxon>Leptospiraceae</taxon>
        <taxon>Leptospira</taxon>
    </lineage>
</organism>
<dbReference type="EMBL" id="NPEA01000006">
    <property type="protein sequence ID" value="PJZ76788.1"/>
    <property type="molecule type" value="Genomic_DNA"/>
</dbReference>
<protein>
    <recommendedName>
        <fullName evidence="1">SH3b domain-containing protein</fullName>
    </recommendedName>
</protein>
<gene>
    <name evidence="2" type="ORF">CH365_12270</name>
</gene>
<reference evidence="2 3" key="1">
    <citation type="submission" date="2017-07" db="EMBL/GenBank/DDBJ databases">
        <title>Leptospira spp. isolated from tropical soils.</title>
        <authorList>
            <person name="Thibeaux R."/>
            <person name="Iraola G."/>
            <person name="Ferres I."/>
            <person name="Bierque E."/>
            <person name="Girault D."/>
            <person name="Soupe-Gilbert M.-E."/>
            <person name="Picardeau M."/>
            <person name="Goarant C."/>
        </authorList>
    </citation>
    <scope>NUCLEOTIDE SEQUENCE [LARGE SCALE GENOMIC DNA]</scope>
    <source>
        <strain evidence="2 3">ES4-C-A1</strain>
    </source>
</reference>
<dbReference type="Gene3D" id="2.30.30.40">
    <property type="entry name" value="SH3 Domains"/>
    <property type="match status" value="1"/>
</dbReference>
<feature type="domain" description="SH3b" evidence="1">
    <location>
        <begin position="32"/>
        <end position="111"/>
    </location>
</feature>
<proteinExistence type="predicted"/>
<keyword evidence="3" id="KW-1185">Reference proteome</keyword>
<dbReference type="Proteomes" id="UP000231843">
    <property type="component" value="Unassembled WGS sequence"/>
</dbReference>
<evidence type="ECO:0000259" key="1">
    <source>
        <dbReference type="PROSITE" id="PS51781"/>
    </source>
</evidence>
<accession>A0A2M9ZXK3</accession>
<evidence type="ECO:0000313" key="2">
    <source>
        <dbReference type="EMBL" id="PJZ76788.1"/>
    </source>
</evidence>
<dbReference type="AlphaFoldDB" id="A0A2M9ZXK3"/>
<dbReference type="Pfam" id="PF08239">
    <property type="entry name" value="SH3_3"/>
    <property type="match status" value="1"/>
</dbReference>
<name>A0A2M9ZXK3_9LEPT</name>
<dbReference type="PROSITE" id="PS51781">
    <property type="entry name" value="SH3B"/>
    <property type="match status" value="1"/>
</dbReference>
<dbReference type="OrthoDB" id="317778at2"/>
<sequence length="385" mass="43532">MRYNLFKIFSIFPLFLVVNFCGCAKKFDLTPQYVYAVSGDKVNLRAKPGRNQPVIEVVNNGQGLEILDISENITEEHYPNYDFGVPMYWYKVKTETGNVGYISRQYINLLLGHKKEAGLIGTFEQIEKGKLKATTLSILQDGVVREPDSYDFIQSKSISRVPKKLSIDYGIVLSSDQKNIGEIKDVKFAADYTKEKESGCWEGYYFSGIYNGLKPAPSSLIIIGLSGTSESSIDFKDFTDRTIIKTIENASALMVRKKSPDDFKGENFLCVSGDKCIYKSVKNNGNEYIISTQTIVYPDKSGHSQVFRIDKILQNKIETLYYHDSIGGKKEVPDRETAFAITDLDKNGILEIFTVTHGYEWWFYRIYSLEKDRVIPVFNGAGGGC</sequence>